<feature type="domain" description="JmjC" evidence="13">
    <location>
        <begin position="865"/>
        <end position="1008"/>
    </location>
</feature>
<feature type="region of interest" description="Disordered" evidence="12">
    <location>
        <begin position="1050"/>
        <end position="1076"/>
    </location>
</feature>
<dbReference type="AlphaFoldDB" id="A0A9P6KI97"/>
<keyword evidence="3" id="KW-0479">Metal-binding</keyword>
<feature type="compositionally biased region" description="Acidic residues" evidence="12">
    <location>
        <begin position="794"/>
        <end position="804"/>
    </location>
</feature>
<dbReference type="Gene3D" id="2.60.120.650">
    <property type="entry name" value="Cupin"/>
    <property type="match status" value="2"/>
</dbReference>
<dbReference type="SUPFAM" id="SSF51197">
    <property type="entry name" value="Clavaminate synthase-like"/>
    <property type="match status" value="1"/>
</dbReference>
<keyword evidence="5" id="KW-0223">Dioxygenase</keyword>
<feature type="region of interest" description="Disordered" evidence="12">
    <location>
        <begin position="128"/>
        <end position="263"/>
    </location>
</feature>
<protein>
    <recommendedName>
        <fullName evidence="13">JmjC domain-containing protein</fullName>
    </recommendedName>
</protein>
<evidence type="ECO:0000256" key="6">
    <source>
        <dbReference type="ARBA" id="ARBA00023002"/>
    </source>
</evidence>
<feature type="compositionally biased region" description="Basic and acidic residues" evidence="12">
    <location>
        <begin position="1114"/>
        <end position="1123"/>
    </location>
</feature>
<comment type="cofactor">
    <cofactor evidence="1">
        <name>Fe(2+)</name>
        <dbReference type="ChEBI" id="CHEBI:29033"/>
    </cofactor>
</comment>
<dbReference type="InterPro" id="IPR003347">
    <property type="entry name" value="JmjC_dom"/>
</dbReference>
<evidence type="ECO:0000256" key="9">
    <source>
        <dbReference type="ARBA" id="ARBA00023163"/>
    </source>
</evidence>
<evidence type="ECO:0000259" key="13">
    <source>
        <dbReference type="PROSITE" id="PS51184"/>
    </source>
</evidence>
<evidence type="ECO:0000256" key="12">
    <source>
        <dbReference type="SAM" id="MobiDB-lite"/>
    </source>
</evidence>
<evidence type="ECO:0000256" key="3">
    <source>
        <dbReference type="ARBA" id="ARBA00022723"/>
    </source>
</evidence>
<dbReference type="GO" id="GO:0005737">
    <property type="term" value="C:cytoplasm"/>
    <property type="evidence" value="ECO:0007669"/>
    <property type="project" value="TreeGrafter"/>
</dbReference>
<dbReference type="GO" id="GO:0046872">
    <property type="term" value="F:metal ion binding"/>
    <property type="evidence" value="ECO:0007669"/>
    <property type="project" value="UniProtKB-KW"/>
</dbReference>
<feature type="compositionally biased region" description="Basic and acidic residues" evidence="12">
    <location>
        <begin position="1096"/>
        <end position="1105"/>
    </location>
</feature>
<gene>
    <name evidence="14" type="ORF">BGW38_010739</name>
</gene>
<feature type="compositionally biased region" description="Basic residues" evidence="12">
    <location>
        <begin position="828"/>
        <end position="841"/>
    </location>
</feature>
<evidence type="ECO:0000313" key="15">
    <source>
        <dbReference type="Proteomes" id="UP000780801"/>
    </source>
</evidence>
<keyword evidence="10" id="KW-0539">Nucleus</keyword>
<dbReference type="OrthoDB" id="424465at2759"/>
<dbReference type="Gene3D" id="1.20.1280.270">
    <property type="match status" value="1"/>
</dbReference>
<keyword evidence="6" id="KW-0560">Oxidoreductase</keyword>
<evidence type="ECO:0000256" key="8">
    <source>
        <dbReference type="ARBA" id="ARBA00023015"/>
    </source>
</evidence>
<name>A0A9P6KI97_9FUNG</name>
<dbReference type="PROSITE" id="PS51184">
    <property type="entry name" value="JMJC"/>
    <property type="match status" value="1"/>
</dbReference>
<organism evidence="14 15">
    <name type="scientific">Lunasporangiospora selenospora</name>
    <dbReference type="NCBI Taxonomy" id="979761"/>
    <lineage>
        <taxon>Eukaryota</taxon>
        <taxon>Fungi</taxon>
        <taxon>Fungi incertae sedis</taxon>
        <taxon>Mucoromycota</taxon>
        <taxon>Mortierellomycotina</taxon>
        <taxon>Mortierellomycetes</taxon>
        <taxon>Mortierellales</taxon>
        <taxon>Mortierellaceae</taxon>
        <taxon>Lunasporangiospora</taxon>
    </lineage>
</organism>
<dbReference type="InterPro" id="IPR050910">
    <property type="entry name" value="JMJD6_ArgDemeth/LysHydrox"/>
</dbReference>
<dbReference type="EMBL" id="JAABOA010000092">
    <property type="protein sequence ID" value="KAF9585971.1"/>
    <property type="molecule type" value="Genomic_DNA"/>
</dbReference>
<keyword evidence="4" id="KW-0156">Chromatin regulator</keyword>
<feature type="compositionally biased region" description="Acidic residues" evidence="12">
    <location>
        <begin position="226"/>
        <end position="243"/>
    </location>
</feature>
<evidence type="ECO:0000256" key="10">
    <source>
        <dbReference type="ARBA" id="ARBA00023242"/>
    </source>
</evidence>
<dbReference type="GO" id="GO:0106140">
    <property type="term" value="F:P-TEFb complex binding"/>
    <property type="evidence" value="ECO:0007669"/>
    <property type="project" value="TreeGrafter"/>
</dbReference>
<reference evidence="14" key="1">
    <citation type="journal article" date="2020" name="Fungal Divers.">
        <title>Resolving the Mortierellaceae phylogeny through synthesis of multi-gene phylogenetics and phylogenomics.</title>
        <authorList>
            <person name="Vandepol N."/>
            <person name="Liber J."/>
            <person name="Desiro A."/>
            <person name="Na H."/>
            <person name="Kennedy M."/>
            <person name="Barry K."/>
            <person name="Grigoriev I.V."/>
            <person name="Miller A.N."/>
            <person name="O'Donnell K."/>
            <person name="Stajich J.E."/>
            <person name="Bonito G."/>
        </authorList>
    </citation>
    <scope>NUCLEOTIDE SEQUENCE</scope>
    <source>
        <strain evidence="14">KOD1015</strain>
    </source>
</reference>
<dbReference type="InterPro" id="IPR048540">
    <property type="entry name" value="Rrn7_cyclin_N"/>
</dbReference>
<dbReference type="Pfam" id="PF02373">
    <property type="entry name" value="JmjC"/>
    <property type="match status" value="1"/>
</dbReference>
<keyword evidence="15" id="KW-1185">Reference proteome</keyword>
<feature type="region of interest" description="Disordered" evidence="12">
    <location>
        <begin position="751"/>
        <end position="868"/>
    </location>
</feature>
<comment type="subcellular location">
    <subcellularLocation>
        <location evidence="2">Nucleus</location>
    </subcellularLocation>
</comment>
<dbReference type="SMART" id="SM00558">
    <property type="entry name" value="JmjC"/>
    <property type="match status" value="1"/>
</dbReference>
<dbReference type="PANTHER" id="PTHR12480">
    <property type="entry name" value="ARGININE DEMETHYLASE AND LYSYL-HYDROXYLASE JMJD"/>
    <property type="match status" value="1"/>
</dbReference>
<comment type="similarity">
    <text evidence="11">Belongs to the JMJD6 family.</text>
</comment>
<sequence length="1123" mass="128835">MARKPPCRICRTRRYRKNAMGFYVCEFGHQLEGFQEEEGEFDLNSGTLRHRRIHKQDKKRKRKDKASKILHGAKAEKLVVQSVQLVLRKQVHVLVHQLKFPPEFETVVREYWMLYINSIWRGEASTIPTSNIRDDTSKDIEDTDDEAQDADSEIRNDSQKGAGTSRTDPTKTQSGRDPNDFKDKVATETSVQDEIDKMKEYAHEYSSSSESSAGEESDSGSHNNEDAESESSDDAVDEDDGNNGDDGKRDSEENISPGRKLPWTAKHKENIPHIQYTICICFIAARHLRLPVILGDFYRWMMDGTLPYYSAFYTLPLEIRIRAGPSLRGILTPSHKGITKLHRTLTKLIGMFRSQYDWKLKTPSLQPFLFRFIKELMLPGSRDKRYFVFQFTKRRPEVLSSSLLKSQGLRNAPIGAMAIVMFLAKLFLGLDGKERYADQILLTHYHLSGNMRVLINHMKSCLPLSRRDQERMSWINTLPDEQEWIRHMDAYDQLRAQTTIPAQLGEFEELVRFNPDLYLHYIKNTASNRNTKGFHQILDVFENTDYRQRSHVDTANLEDAGRQMSFAEAFIRHLFKSVQQPSTGAKSENTVDEPPPLRTGEGFVYYSNYESGASYLGQYERLLAYAKLDIFQWDKHQFAKQDFTIPDSFDTLERIDYDKVSREEFIKRFEEKNRPVVIRGVTNDWGACKNWNVETFLKKYNSQSFKVGEDDDGNNVYIKAKYFLKYAQTDGLKDDSPLYIFDSGFVKRKLTSMQKKRMRGSSLSSSSSSEQDSPPQSTLRKGELNSRSNGVDSGSDDSDSDSGSDDDKKNGSTGTKRTRSRSGSPRNVSRKVTRVFGKRSNSRRDENGVGGADSGSERRRSKKEEHASTLLNDFTVPKYFKDDLFQLAGDRRRPPFRWFVVGGPRSGTGIHIDPLGIPKDVYDPPMKPFDREAVSWFHHVYPRFAANNFELGKKYGMIQVIQRPGETMFVPGGWPHIVMNLDFTIAVTQNFCSATNFEAVWLMTRHARPKLARKFHTEIERMFKKTGRCFYKDLLDKCRSLSYVPMLPMSTDDSSSSSSSSSDSDSIEVTSTDSESDIGEICMCHKCKKKRRKELRRASKGKETKSTLGLIKSRSPDNRKGKK</sequence>
<evidence type="ECO:0000256" key="11">
    <source>
        <dbReference type="ARBA" id="ARBA00038068"/>
    </source>
</evidence>
<feature type="compositionally biased region" description="Basic and acidic residues" evidence="12">
    <location>
        <begin position="855"/>
        <end position="867"/>
    </location>
</feature>
<keyword evidence="8" id="KW-0805">Transcription regulation</keyword>
<dbReference type="PANTHER" id="PTHR12480:SF32">
    <property type="entry name" value="BIFUNCTIONAL ARGININE DEMETHYLASE AND LYSYL-HYDROXYLASE JMJD6"/>
    <property type="match status" value="1"/>
</dbReference>
<proteinExistence type="inferred from homology"/>
<evidence type="ECO:0000256" key="4">
    <source>
        <dbReference type="ARBA" id="ARBA00022853"/>
    </source>
</evidence>
<comment type="caution">
    <text evidence="14">The sequence shown here is derived from an EMBL/GenBank/DDBJ whole genome shotgun (WGS) entry which is preliminary data.</text>
</comment>
<keyword evidence="9" id="KW-0804">Transcription</keyword>
<feature type="compositionally biased region" description="Low complexity" evidence="12">
    <location>
        <begin position="1050"/>
        <end position="1073"/>
    </location>
</feature>
<feature type="compositionally biased region" description="Acidic residues" evidence="12">
    <location>
        <begin position="141"/>
        <end position="151"/>
    </location>
</feature>
<keyword evidence="7" id="KW-0408">Iron</keyword>
<evidence type="ECO:0000256" key="2">
    <source>
        <dbReference type="ARBA" id="ARBA00004123"/>
    </source>
</evidence>
<evidence type="ECO:0000256" key="7">
    <source>
        <dbReference type="ARBA" id="ARBA00023004"/>
    </source>
</evidence>
<feature type="compositionally biased region" description="Low complexity" evidence="12">
    <location>
        <begin position="761"/>
        <end position="777"/>
    </location>
</feature>
<feature type="region of interest" description="Disordered" evidence="12">
    <location>
        <begin position="1089"/>
        <end position="1123"/>
    </location>
</feature>
<evidence type="ECO:0000256" key="5">
    <source>
        <dbReference type="ARBA" id="ARBA00022964"/>
    </source>
</evidence>
<evidence type="ECO:0000313" key="14">
    <source>
        <dbReference type="EMBL" id="KAF9585971.1"/>
    </source>
</evidence>
<feature type="compositionally biased region" description="Basic and acidic residues" evidence="12">
    <location>
        <begin position="194"/>
        <end position="203"/>
    </location>
</feature>
<dbReference type="GO" id="GO:0033749">
    <property type="term" value="F:histone H4R3 demethylase activity"/>
    <property type="evidence" value="ECO:0007669"/>
    <property type="project" value="TreeGrafter"/>
</dbReference>
<dbReference type="Pfam" id="PF20644">
    <property type="entry name" value="Rrn7_cyclin_N"/>
    <property type="match status" value="2"/>
</dbReference>
<feature type="compositionally biased region" description="Polar residues" evidence="12">
    <location>
        <begin position="159"/>
        <end position="176"/>
    </location>
</feature>
<dbReference type="GO" id="GO:0005634">
    <property type="term" value="C:nucleus"/>
    <property type="evidence" value="ECO:0007669"/>
    <property type="project" value="UniProtKB-SubCell"/>
</dbReference>
<accession>A0A9P6KI97</accession>
<dbReference type="Proteomes" id="UP000780801">
    <property type="component" value="Unassembled WGS sequence"/>
</dbReference>
<evidence type="ECO:0000256" key="1">
    <source>
        <dbReference type="ARBA" id="ARBA00001954"/>
    </source>
</evidence>
<feature type="compositionally biased region" description="Basic and acidic residues" evidence="12">
    <location>
        <begin position="177"/>
        <end position="186"/>
    </location>
</feature>